<protein>
    <submittedName>
        <fullName evidence="3">Uncharacterized protein</fullName>
    </submittedName>
</protein>
<reference evidence="3" key="1">
    <citation type="submission" date="2020-05" db="UniProtKB">
        <authorList>
            <consortium name="EnsemblMetazoa"/>
        </authorList>
    </citation>
    <scope>IDENTIFICATION</scope>
    <source>
        <strain evidence="3">MAF</strain>
    </source>
</reference>
<evidence type="ECO:0000313" key="3">
    <source>
        <dbReference type="EnsemblMetazoa" id="AMEM003057-PA"/>
    </source>
</evidence>
<dbReference type="Proteomes" id="UP000075903">
    <property type="component" value="Unassembled WGS sequence"/>
</dbReference>
<sequence>MWGEVLYGAGHQYDTALLPALVRQRPFGGLWPPEEPPAARSARKRPRAAHGARPEAATHLGVVGVGAGSYGFCSPAAPATTTTGLMQGGVLPKPDRAKAREFACRSEHRLGFGSATCAIDGGWTEAKPSKTRFRDHGSKSPGIFCLLLLLLMLLLAGIIVLGARADALVLAGIFKTLVRPNGVDGLCLLYGRRKASDRVSYPERIG</sequence>
<keyword evidence="4" id="KW-1185">Reference proteome</keyword>
<evidence type="ECO:0000313" key="4">
    <source>
        <dbReference type="Proteomes" id="UP000075903"/>
    </source>
</evidence>
<organism evidence="3 4">
    <name type="scientific">Anopheles merus</name>
    <name type="common">Mosquito</name>
    <dbReference type="NCBI Taxonomy" id="30066"/>
    <lineage>
        <taxon>Eukaryota</taxon>
        <taxon>Metazoa</taxon>
        <taxon>Ecdysozoa</taxon>
        <taxon>Arthropoda</taxon>
        <taxon>Hexapoda</taxon>
        <taxon>Insecta</taxon>
        <taxon>Pterygota</taxon>
        <taxon>Neoptera</taxon>
        <taxon>Endopterygota</taxon>
        <taxon>Diptera</taxon>
        <taxon>Nematocera</taxon>
        <taxon>Culicoidea</taxon>
        <taxon>Culicidae</taxon>
        <taxon>Anophelinae</taxon>
        <taxon>Anopheles</taxon>
    </lineage>
</organism>
<feature type="region of interest" description="Disordered" evidence="1">
    <location>
        <begin position="32"/>
        <end position="55"/>
    </location>
</feature>
<dbReference type="EnsemblMetazoa" id="AMEM003057-RA">
    <property type="protein sequence ID" value="AMEM003057-PA"/>
    <property type="gene ID" value="AMEM003057"/>
</dbReference>
<dbReference type="AlphaFoldDB" id="A0A182USW7"/>
<name>A0A182USW7_ANOME</name>
<keyword evidence="2" id="KW-0472">Membrane</keyword>
<proteinExistence type="predicted"/>
<keyword evidence="2" id="KW-0812">Transmembrane</keyword>
<feature type="compositionally biased region" description="Basic residues" evidence="1">
    <location>
        <begin position="41"/>
        <end position="50"/>
    </location>
</feature>
<keyword evidence="2" id="KW-1133">Transmembrane helix</keyword>
<dbReference type="VEuPathDB" id="VectorBase:AMEM003057"/>
<evidence type="ECO:0000256" key="1">
    <source>
        <dbReference type="SAM" id="MobiDB-lite"/>
    </source>
</evidence>
<evidence type="ECO:0000256" key="2">
    <source>
        <dbReference type="SAM" id="Phobius"/>
    </source>
</evidence>
<feature type="transmembrane region" description="Helical" evidence="2">
    <location>
        <begin position="142"/>
        <end position="163"/>
    </location>
</feature>
<accession>A0A182USW7</accession>